<dbReference type="EMBL" id="AGNK02003307">
    <property type="status" value="NOT_ANNOTATED_CDS"/>
    <property type="molecule type" value="Genomic_DNA"/>
</dbReference>
<reference evidence="2" key="1">
    <citation type="journal article" date="2012" name="Nat. Biotechnol.">
        <title>Reference genome sequence of the model plant Setaria.</title>
        <authorList>
            <person name="Bennetzen J.L."/>
            <person name="Schmutz J."/>
            <person name="Wang H."/>
            <person name="Percifield R."/>
            <person name="Hawkins J."/>
            <person name="Pontaroli A.C."/>
            <person name="Estep M."/>
            <person name="Feng L."/>
            <person name="Vaughn J.N."/>
            <person name="Grimwood J."/>
            <person name="Jenkins J."/>
            <person name="Barry K."/>
            <person name="Lindquist E."/>
            <person name="Hellsten U."/>
            <person name="Deshpande S."/>
            <person name="Wang X."/>
            <person name="Wu X."/>
            <person name="Mitros T."/>
            <person name="Triplett J."/>
            <person name="Yang X."/>
            <person name="Ye C.Y."/>
            <person name="Mauro-Herrera M."/>
            <person name="Wang L."/>
            <person name="Li P."/>
            <person name="Sharma M."/>
            <person name="Sharma R."/>
            <person name="Ronald P.C."/>
            <person name="Panaud O."/>
            <person name="Kellogg E.A."/>
            <person name="Brutnell T.P."/>
            <person name="Doust A.N."/>
            <person name="Tuskan G.A."/>
            <person name="Rokhsar D."/>
            <person name="Devos K.M."/>
        </authorList>
    </citation>
    <scope>NUCLEOTIDE SEQUENCE [LARGE SCALE GENOMIC DNA]</scope>
    <source>
        <strain evidence="2">cv. Yugu1</strain>
    </source>
</reference>
<dbReference type="HOGENOM" id="CLU_2927030_0_0_1"/>
<proteinExistence type="predicted"/>
<keyword evidence="2" id="KW-1185">Reference proteome</keyword>
<dbReference type="InParanoid" id="K3XUN8"/>
<name>K3XUN8_SETIT</name>
<dbReference type="Gramene" id="KQL06966">
    <property type="protein sequence ID" value="KQL06966"/>
    <property type="gene ID" value="SETIT_005645mg"/>
</dbReference>
<accession>K3XUN8</accession>
<sequence>MQYVLKIFSMIVWQIEHILNFGYILAAFHVPHLSKMIYAMSCVVPHRSHSTMHFFNLINNF</sequence>
<dbReference type="AlphaFoldDB" id="K3XUN8"/>
<dbReference type="EnsemblPlants" id="KQL06966">
    <property type="protein sequence ID" value="KQL06966"/>
    <property type="gene ID" value="SETIT_005645mg"/>
</dbReference>
<dbReference type="Proteomes" id="UP000004995">
    <property type="component" value="Unassembled WGS sequence"/>
</dbReference>
<evidence type="ECO:0000313" key="1">
    <source>
        <dbReference type="EnsemblPlants" id="KQL06966"/>
    </source>
</evidence>
<protein>
    <submittedName>
        <fullName evidence="1">Uncharacterized protein</fullName>
    </submittedName>
</protein>
<reference evidence="1" key="2">
    <citation type="submission" date="2018-08" db="UniProtKB">
        <authorList>
            <consortium name="EnsemblPlants"/>
        </authorList>
    </citation>
    <scope>IDENTIFICATION</scope>
    <source>
        <strain evidence="1">Yugu1</strain>
    </source>
</reference>
<evidence type="ECO:0000313" key="2">
    <source>
        <dbReference type="Proteomes" id="UP000004995"/>
    </source>
</evidence>
<organism evidence="1 2">
    <name type="scientific">Setaria italica</name>
    <name type="common">Foxtail millet</name>
    <name type="synonym">Panicum italicum</name>
    <dbReference type="NCBI Taxonomy" id="4555"/>
    <lineage>
        <taxon>Eukaryota</taxon>
        <taxon>Viridiplantae</taxon>
        <taxon>Streptophyta</taxon>
        <taxon>Embryophyta</taxon>
        <taxon>Tracheophyta</taxon>
        <taxon>Spermatophyta</taxon>
        <taxon>Magnoliopsida</taxon>
        <taxon>Liliopsida</taxon>
        <taxon>Poales</taxon>
        <taxon>Poaceae</taxon>
        <taxon>PACMAD clade</taxon>
        <taxon>Panicoideae</taxon>
        <taxon>Panicodae</taxon>
        <taxon>Paniceae</taxon>
        <taxon>Cenchrinae</taxon>
        <taxon>Setaria</taxon>
    </lineage>
</organism>